<reference evidence="1 2" key="2">
    <citation type="journal article" date="2012" name="Environ. Microbiol.">
        <title>Characterization of the first alginolytic operons in a marine bacterium: from their emergence in marine Flavobacteriia to their independent transfers to marine Proteobacteria and human gut Bacteroides.</title>
        <authorList>
            <person name="Thomas F."/>
            <person name="Barbeyron T."/>
            <person name="Tonon T."/>
            <person name="Genicot S."/>
            <person name="Czjzek M."/>
            <person name="Michel G."/>
        </authorList>
    </citation>
    <scope>NUCLEOTIDE SEQUENCE [LARGE SCALE GENOMIC DNA]</scope>
    <source>
        <strain evidence="2">DSM 12802 / CCUG 47099 / CIP 106680 / NCIMB 13871 / Dsij</strain>
    </source>
</reference>
<reference evidence="2" key="1">
    <citation type="submission" date="2009-07" db="EMBL/GenBank/DDBJ databases">
        <title>Complete genome sequence of Zobellia galactanivorans Dsij.</title>
        <authorList>
            <consortium name="Genoscope - CEA"/>
        </authorList>
    </citation>
    <scope>NUCLEOTIDE SEQUENCE [LARGE SCALE GENOMIC DNA]</scope>
    <source>
        <strain evidence="2">DSM 12802 / CCUG 47099 / CIP 106680 / NCIMB 13871 / Dsij</strain>
    </source>
</reference>
<dbReference type="STRING" id="63186.ZOBELLIA_2095"/>
<dbReference type="AlphaFoldDB" id="G0LBK9"/>
<dbReference type="KEGG" id="zga:ZOBELLIA_2095"/>
<protein>
    <submittedName>
        <fullName evidence="1">Uncharacterized protein</fullName>
    </submittedName>
</protein>
<sequence>MVTVFYKRKGKVYGFVSFLEIRGILRFFGNGNLEEASIIKKIKSNRGYDA</sequence>
<organism evidence="1 2">
    <name type="scientific">Zobellia galactanivorans (strain DSM 12802 / CCUG 47099 / CIP 106680 / NCIMB 13871 / Dsij)</name>
    <dbReference type="NCBI Taxonomy" id="63186"/>
    <lineage>
        <taxon>Bacteria</taxon>
        <taxon>Pseudomonadati</taxon>
        <taxon>Bacteroidota</taxon>
        <taxon>Flavobacteriia</taxon>
        <taxon>Flavobacteriales</taxon>
        <taxon>Flavobacteriaceae</taxon>
        <taxon>Zobellia</taxon>
    </lineage>
</organism>
<dbReference type="EMBL" id="FP476056">
    <property type="protein sequence ID" value="CAZ96253.1"/>
    <property type="molecule type" value="Genomic_DNA"/>
</dbReference>
<name>G0LBK9_ZOBGA</name>
<dbReference type="HOGENOM" id="CLU_3124442_0_0_10"/>
<evidence type="ECO:0000313" key="1">
    <source>
        <dbReference type="EMBL" id="CAZ96253.1"/>
    </source>
</evidence>
<accession>G0LBK9</accession>
<gene>
    <name evidence="1" type="ordered locus">zobellia_2095</name>
</gene>
<dbReference type="RefSeq" id="WP_013993453.1">
    <property type="nucleotide sequence ID" value="NC_015844.1"/>
</dbReference>
<evidence type="ECO:0000313" key="2">
    <source>
        <dbReference type="Proteomes" id="UP000008898"/>
    </source>
</evidence>
<proteinExistence type="predicted"/>
<dbReference type="Proteomes" id="UP000008898">
    <property type="component" value="Chromosome"/>
</dbReference>
<keyword evidence="2" id="KW-1185">Reference proteome</keyword>